<proteinExistence type="predicted"/>
<dbReference type="EMBL" id="FNPI01000001">
    <property type="protein sequence ID" value="SDY03837.1"/>
    <property type="molecule type" value="Genomic_DNA"/>
</dbReference>
<gene>
    <name evidence="1" type="ORF">SAMN05421736_101202</name>
</gene>
<organism evidence="1 2">
    <name type="scientific">Evansella caseinilytica</name>
    <dbReference type="NCBI Taxonomy" id="1503961"/>
    <lineage>
        <taxon>Bacteria</taxon>
        <taxon>Bacillati</taxon>
        <taxon>Bacillota</taxon>
        <taxon>Bacilli</taxon>
        <taxon>Bacillales</taxon>
        <taxon>Bacillaceae</taxon>
        <taxon>Evansella</taxon>
    </lineage>
</organism>
<name>A0A1H3GL65_9BACI</name>
<dbReference type="Proteomes" id="UP000198935">
    <property type="component" value="Unassembled WGS sequence"/>
</dbReference>
<evidence type="ECO:0000313" key="1">
    <source>
        <dbReference type="EMBL" id="SDY03837.1"/>
    </source>
</evidence>
<dbReference type="AlphaFoldDB" id="A0A1H3GL65"/>
<reference evidence="2" key="1">
    <citation type="submission" date="2016-10" db="EMBL/GenBank/DDBJ databases">
        <authorList>
            <person name="Varghese N."/>
            <person name="Submissions S."/>
        </authorList>
    </citation>
    <scope>NUCLEOTIDE SEQUENCE [LARGE SCALE GENOMIC DNA]</scope>
    <source>
        <strain evidence="2">SP</strain>
    </source>
</reference>
<dbReference type="STRING" id="1503961.SAMN05421736_101202"/>
<keyword evidence="2" id="KW-1185">Reference proteome</keyword>
<sequence>MEKQKKTSKAHSFYGLFKQALLMVKKQHSFLKKKQAKRMGCSPLFPLLIRARSKGDNAFLNKHYDNEWRSEHKFTKFFLRLEQTGYVFFLTGSYTQNSVSSASGS</sequence>
<evidence type="ECO:0000313" key="2">
    <source>
        <dbReference type="Proteomes" id="UP000198935"/>
    </source>
</evidence>
<protein>
    <submittedName>
        <fullName evidence="1">Uncharacterized protein</fullName>
    </submittedName>
</protein>
<accession>A0A1H3GL65</accession>